<dbReference type="STRING" id="983964.A0A2T4ASL5"/>
<name>A0A2T4ASL5_TRIHA</name>
<evidence type="ECO:0000256" key="2">
    <source>
        <dbReference type="ARBA" id="ARBA00023315"/>
    </source>
</evidence>
<reference evidence="4 5" key="1">
    <citation type="submission" date="2016-07" db="EMBL/GenBank/DDBJ databases">
        <title>Multiple horizontal gene transfer events from other fungi enriched the ability of initially mycotrophic Trichoderma (Ascomycota) to feed on dead plant biomass.</title>
        <authorList>
            <consortium name="DOE Joint Genome Institute"/>
            <person name="Aerts A."/>
            <person name="Atanasova L."/>
            <person name="Chenthamara K."/>
            <person name="Zhang J."/>
            <person name="Grujic M."/>
            <person name="Henrissat B."/>
            <person name="Kuo A."/>
            <person name="Salamov A."/>
            <person name="Lipzen A."/>
            <person name="Labutti K."/>
            <person name="Barry K."/>
            <person name="Miao Y."/>
            <person name="Rahimi M.J."/>
            <person name="Shen Q."/>
            <person name="Grigoriev I.V."/>
            <person name="Kubicek C.P."/>
            <person name="Druzhinina I.S."/>
        </authorList>
    </citation>
    <scope>NUCLEOTIDE SEQUENCE [LARGE SCALE GENOMIC DNA]</scope>
    <source>
        <strain evidence="4 5">CBS 226.95</strain>
    </source>
</reference>
<dbReference type="Pfam" id="PF16197">
    <property type="entry name" value="KAsynt_C_assoc"/>
    <property type="match status" value="1"/>
</dbReference>
<accession>A0A2T4ASL5</accession>
<evidence type="ECO:0000313" key="5">
    <source>
        <dbReference type="Proteomes" id="UP000241690"/>
    </source>
</evidence>
<dbReference type="Gene3D" id="3.40.47.10">
    <property type="match status" value="1"/>
</dbReference>
<organism evidence="4 5">
    <name type="scientific">Trichoderma harzianum CBS 226.95</name>
    <dbReference type="NCBI Taxonomy" id="983964"/>
    <lineage>
        <taxon>Eukaryota</taxon>
        <taxon>Fungi</taxon>
        <taxon>Dikarya</taxon>
        <taxon>Ascomycota</taxon>
        <taxon>Pezizomycotina</taxon>
        <taxon>Sordariomycetes</taxon>
        <taxon>Hypocreomycetidae</taxon>
        <taxon>Hypocreales</taxon>
        <taxon>Hypocreaceae</taxon>
        <taxon>Trichoderma</taxon>
    </lineage>
</organism>
<dbReference type="GO" id="GO:0016746">
    <property type="term" value="F:acyltransferase activity"/>
    <property type="evidence" value="ECO:0007669"/>
    <property type="project" value="UniProtKB-KW"/>
</dbReference>
<evidence type="ECO:0000259" key="3">
    <source>
        <dbReference type="PROSITE" id="PS52004"/>
    </source>
</evidence>
<protein>
    <recommendedName>
        <fullName evidence="3">Ketosynthase family 3 (KS3) domain-containing protein</fullName>
    </recommendedName>
</protein>
<dbReference type="AlphaFoldDB" id="A0A2T4ASL5"/>
<sequence>MDARVKAINTIFIKAAVVECYSTGRPVGDLIETAAISRVFGDFRAHITSVKPNLDHSQGASGIIPLIQSVLALKQQTIPSDIKFSKPFNERNLTVPFKPTPWPQSTHECIRINSFGMGGTNGHASVDSATSFFAIAPTSNGAQSEETPELRLL</sequence>
<dbReference type="InterPro" id="IPR050444">
    <property type="entry name" value="Polyketide_Synthase"/>
</dbReference>
<dbReference type="RefSeq" id="XP_024779727.1">
    <property type="nucleotide sequence ID" value="XM_024916609.1"/>
</dbReference>
<dbReference type="InterPro" id="IPR014031">
    <property type="entry name" value="Ketoacyl_synth_C"/>
</dbReference>
<keyword evidence="1" id="KW-0808">Transferase</keyword>
<keyword evidence="5" id="KW-1185">Reference proteome</keyword>
<dbReference type="Proteomes" id="UP000241690">
    <property type="component" value="Unassembled WGS sequence"/>
</dbReference>
<dbReference type="EMBL" id="KZ679675">
    <property type="protein sequence ID" value="PTB60050.1"/>
    <property type="molecule type" value="Genomic_DNA"/>
</dbReference>
<gene>
    <name evidence="4" type="ORF">M431DRAFT_488820</name>
</gene>
<dbReference type="InterPro" id="IPR020841">
    <property type="entry name" value="PKS_Beta-ketoAc_synthase_dom"/>
</dbReference>
<evidence type="ECO:0000313" key="4">
    <source>
        <dbReference type="EMBL" id="PTB60050.1"/>
    </source>
</evidence>
<dbReference type="PANTHER" id="PTHR45681">
    <property type="entry name" value="POLYKETIDE SYNTHASE 44-RELATED"/>
    <property type="match status" value="1"/>
</dbReference>
<feature type="domain" description="Ketosynthase family 3 (KS3)" evidence="3">
    <location>
        <begin position="1"/>
        <end position="128"/>
    </location>
</feature>
<evidence type="ECO:0000256" key="1">
    <source>
        <dbReference type="ARBA" id="ARBA00022679"/>
    </source>
</evidence>
<proteinExistence type="predicted"/>
<dbReference type="GeneID" id="36625178"/>
<dbReference type="Pfam" id="PF02801">
    <property type="entry name" value="Ketoacyl-synt_C"/>
    <property type="match status" value="1"/>
</dbReference>
<keyword evidence="2" id="KW-0012">Acyltransferase</keyword>
<dbReference type="PROSITE" id="PS52004">
    <property type="entry name" value="KS3_2"/>
    <property type="match status" value="1"/>
</dbReference>
<dbReference type="InterPro" id="IPR016039">
    <property type="entry name" value="Thiolase-like"/>
</dbReference>
<dbReference type="PANTHER" id="PTHR45681:SF6">
    <property type="entry name" value="POLYKETIDE SYNTHASE 37"/>
    <property type="match status" value="1"/>
</dbReference>
<dbReference type="InterPro" id="IPR032821">
    <property type="entry name" value="PKS_assoc"/>
</dbReference>
<dbReference type="SUPFAM" id="SSF53901">
    <property type="entry name" value="Thiolase-like"/>
    <property type="match status" value="1"/>
</dbReference>